<name>A0ABN8YB84_RANTA</name>
<protein>
    <submittedName>
        <fullName evidence="1">Uncharacterized protein</fullName>
    </submittedName>
</protein>
<gene>
    <name evidence="1" type="ORF">MRATA1EN1_LOCUS6073</name>
</gene>
<evidence type="ECO:0000313" key="2">
    <source>
        <dbReference type="Proteomes" id="UP001176941"/>
    </source>
</evidence>
<evidence type="ECO:0000313" key="1">
    <source>
        <dbReference type="EMBL" id="CAI9157111.1"/>
    </source>
</evidence>
<accession>A0ABN8YB84</accession>
<keyword evidence="2" id="KW-1185">Reference proteome</keyword>
<organism evidence="1 2">
    <name type="scientific">Rangifer tarandus platyrhynchus</name>
    <name type="common">Svalbard reindeer</name>
    <dbReference type="NCBI Taxonomy" id="3082113"/>
    <lineage>
        <taxon>Eukaryota</taxon>
        <taxon>Metazoa</taxon>
        <taxon>Chordata</taxon>
        <taxon>Craniata</taxon>
        <taxon>Vertebrata</taxon>
        <taxon>Euteleostomi</taxon>
        <taxon>Mammalia</taxon>
        <taxon>Eutheria</taxon>
        <taxon>Laurasiatheria</taxon>
        <taxon>Artiodactyla</taxon>
        <taxon>Ruminantia</taxon>
        <taxon>Pecora</taxon>
        <taxon>Cervidae</taxon>
        <taxon>Odocoileinae</taxon>
        <taxon>Rangifer</taxon>
    </lineage>
</organism>
<dbReference type="Proteomes" id="UP001176941">
    <property type="component" value="Chromosome 15"/>
</dbReference>
<dbReference type="EMBL" id="OX459951">
    <property type="protein sequence ID" value="CAI9157111.1"/>
    <property type="molecule type" value="Genomic_DNA"/>
</dbReference>
<reference evidence="1" key="1">
    <citation type="submission" date="2023-04" db="EMBL/GenBank/DDBJ databases">
        <authorList>
            <consortium name="ELIXIR-Norway"/>
        </authorList>
    </citation>
    <scope>NUCLEOTIDE SEQUENCE [LARGE SCALE GENOMIC DNA]</scope>
</reference>
<proteinExistence type="predicted"/>
<sequence>MLNTGCVLDKLDLLGILFKEFQNLDALQDFTKGTVLAVITGGKPGNGDQSVSVGLAAFSNVGRVNWKLIIVSGRFSGRVEALHPQGANLQGISPSAVFFSSNTTFRYLR</sequence>